<dbReference type="EMBL" id="CM056787">
    <property type="protein sequence ID" value="KAJ8733497.1"/>
    <property type="molecule type" value="Genomic_DNA"/>
</dbReference>
<protein>
    <submittedName>
        <fullName evidence="1">Uncharacterized protein</fullName>
    </submittedName>
</protein>
<organism evidence="1 2">
    <name type="scientific">Mythimna loreyi</name>
    <dbReference type="NCBI Taxonomy" id="667449"/>
    <lineage>
        <taxon>Eukaryota</taxon>
        <taxon>Metazoa</taxon>
        <taxon>Ecdysozoa</taxon>
        <taxon>Arthropoda</taxon>
        <taxon>Hexapoda</taxon>
        <taxon>Insecta</taxon>
        <taxon>Pterygota</taxon>
        <taxon>Neoptera</taxon>
        <taxon>Endopterygota</taxon>
        <taxon>Lepidoptera</taxon>
        <taxon>Glossata</taxon>
        <taxon>Ditrysia</taxon>
        <taxon>Noctuoidea</taxon>
        <taxon>Noctuidae</taxon>
        <taxon>Noctuinae</taxon>
        <taxon>Hadenini</taxon>
        <taxon>Mythimna</taxon>
    </lineage>
</organism>
<name>A0ACC2R763_9NEOP</name>
<proteinExistence type="predicted"/>
<sequence>MFVGIYFVFCALGSLQLANGAATNTSLTKTRRGGTVTVPEECKNQNYCTIKPDDYPQERINEIIREKYKDRPFQPEYVMTGSRRSGELEVDPSNTVSDCFSQVEYEPFFAVQSNGDWRTVIQAPEVKYNQIVRMEKCTRVGASCFKGFRVPLGLETICSQSYVTWEFLVYNEDEDNTKVVTVDLPSCCHCRHIRTAFTIPPPRHP</sequence>
<gene>
    <name evidence="1" type="ORF">PYW08_001795</name>
</gene>
<dbReference type="Proteomes" id="UP001231649">
    <property type="component" value="Chromosome 11"/>
</dbReference>
<reference evidence="1" key="1">
    <citation type="submission" date="2023-03" db="EMBL/GenBank/DDBJ databases">
        <title>Chromosome-level genomes of two armyworms, Mythimna separata and Mythimna loreyi, provide insights into the biosynthesis and reception of sex pheromones.</title>
        <authorList>
            <person name="Zhao H."/>
        </authorList>
    </citation>
    <scope>NUCLEOTIDE SEQUENCE</scope>
    <source>
        <strain evidence="1">BeijingLab</strain>
    </source>
</reference>
<evidence type="ECO:0000313" key="2">
    <source>
        <dbReference type="Proteomes" id="UP001231649"/>
    </source>
</evidence>
<comment type="caution">
    <text evidence="1">The sequence shown here is derived from an EMBL/GenBank/DDBJ whole genome shotgun (WGS) entry which is preliminary data.</text>
</comment>
<keyword evidence="2" id="KW-1185">Reference proteome</keyword>
<accession>A0ACC2R763</accession>
<evidence type="ECO:0000313" key="1">
    <source>
        <dbReference type="EMBL" id="KAJ8733497.1"/>
    </source>
</evidence>